<dbReference type="AlphaFoldDB" id="H5V7H4"/>
<dbReference type="Proteomes" id="UP000010297">
    <property type="component" value="Unassembled WGS sequence"/>
</dbReference>
<keyword evidence="1" id="KW-0732">Signal</keyword>
<gene>
    <name evidence="2" type="ORF">EH105704_24_00090</name>
</gene>
<feature type="signal peptide" evidence="1">
    <location>
        <begin position="1"/>
        <end position="20"/>
    </location>
</feature>
<accession>H5V7H4</accession>
<sequence>MEKSNSLMKAFCFLSIIAVASSLTGCTAILWSANNPIEHGNDYRTEIKDSVSGAVEYKNLQLSTLQSSKKTPIDVPSEGVAFIGHDYIYFLTKGADQLLELNDNVNNLPYYDQSGDGILRFDLKDHIKNNVLTPFSKTFTVIVRNEKLTTEQITLLKKLGFIYTNSRYEKEVYIGGVIVPRKNLNYNFGTENKLAKAYQVEFYTSKYKTKLNPGNIVENIVITPVALAADIIFFPISLKVLHSISH</sequence>
<name>H5V7H4_ATLHE</name>
<dbReference type="EMBL" id="BAFF01000024">
    <property type="protein sequence ID" value="GAB53932.1"/>
    <property type="molecule type" value="Genomic_DNA"/>
</dbReference>
<evidence type="ECO:0000313" key="3">
    <source>
        <dbReference type="Proteomes" id="UP000010297"/>
    </source>
</evidence>
<dbReference type="GeneID" id="92829796"/>
<proteinExistence type="predicted"/>
<evidence type="ECO:0000313" key="2">
    <source>
        <dbReference type="EMBL" id="GAB53932.1"/>
    </source>
</evidence>
<organism evidence="2 3">
    <name type="scientific">Atlantibacter hermannii NBRC 105704</name>
    <dbReference type="NCBI Taxonomy" id="1115512"/>
    <lineage>
        <taxon>Bacteria</taxon>
        <taxon>Pseudomonadati</taxon>
        <taxon>Pseudomonadota</taxon>
        <taxon>Gammaproteobacteria</taxon>
        <taxon>Enterobacterales</taxon>
        <taxon>Enterobacteriaceae</taxon>
        <taxon>Atlantibacter</taxon>
    </lineage>
</organism>
<feature type="chain" id="PRO_5003599657" description="Lipoprotein" evidence="1">
    <location>
        <begin position="21"/>
        <end position="246"/>
    </location>
</feature>
<dbReference type="eggNOG" id="ENOG5032UCH">
    <property type="taxonomic scope" value="Bacteria"/>
</dbReference>
<dbReference type="PROSITE" id="PS51257">
    <property type="entry name" value="PROKAR_LIPOPROTEIN"/>
    <property type="match status" value="1"/>
</dbReference>
<protein>
    <recommendedName>
        <fullName evidence="4">Lipoprotein</fullName>
    </recommendedName>
</protein>
<dbReference type="RefSeq" id="WP_002438567.1">
    <property type="nucleotide sequence ID" value="NZ_BAFF01000024.1"/>
</dbReference>
<reference evidence="2 3" key="1">
    <citation type="submission" date="2012-02" db="EMBL/GenBank/DDBJ databases">
        <title>Whole genome shotgun sequence of Escherichia hermannii NBRC 105704.</title>
        <authorList>
            <person name="Yoshida I."/>
            <person name="Hosoyama A."/>
            <person name="Tsuchikane K."/>
            <person name="Katsumata H."/>
            <person name="Yamazaki S."/>
            <person name="Fujita N."/>
        </authorList>
    </citation>
    <scope>NUCLEOTIDE SEQUENCE [LARGE SCALE GENOMIC DNA]</scope>
    <source>
        <strain evidence="2 3">NBRC 105704</strain>
    </source>
</reference>
<comment type="caution">
    <text evidence="2">The sequence shown here is derived from an EMBL/GenBank/DDBJ whole genome shotgun (WGS) entry which is preliminary data.</text>
</comment>
<evidence type="ECO:0000256" key="1">
    <source>
        <dbReference type="SAM" id="SignalP"/>
    </source>
</evidence>
<evidence type="ECO:0008006" key="4">
    <source>
        <dbReference type="Google" id="ProtNLM"/>
    </source>
</evidence>
<keyword evidence="3" id="KW-1185">Reference proteome</keyword>